<dbReference type="PANTHER" id="PTHR43384:SF6">
    <property type="entry name" value="SEPTUM SITE-DETERMINING PROTEIN MIND HOMOLOG, CHLOROPLASTIC"/>
    <property type="match status" value="1"/>
</dbReference>
<dbReference type="STRING" id="531814.SAMN04487944_108126"/>
<dbReference type="SUPFAM" id="SSF52540">
    <property type="entry name" value="P-loop containing nucleoside triphosphate hydrolases"/>
    <property type="match status" value="1"/>
</dbReference>
<dbReference type="EMBL" id="FOGL01000008">
    <property type="protein sequence ID" value="SER70778.1"/>
    <property type="molecule type" value="Genomic_DNA"/>
</dbReference>
<gene>
    <name evidence="12" type="ORF">SAMN04487944_108126</name>
</gene>
<evidence type="ECO:0000256" key="1">
    <source>
        <dbReference type="ARBA" id="ARBA00010257"/>
    </source>
</evidence>
<dbReference type="PANTHER" id="PTHR43384">
    <property type="entry name" value="SEPTUM SITE-DETERMINING PROTEIN MIND HOMOLOG, CHLOROPLASTIC-RELATED"/>
    <property type="match status" value="1"/>
</dbReference>
<keyword evidence="4 10" id="KW-0547">Nucleotide-binding</keyword>
<evidence type="ECO:0000313" key="13">
    <source>
        <dbReference type="Proteomes" id="UP000199687"/>
    </source>
</evidence>
<dbReference type="Pfam" id="PF13614">
    <property type="entry name" value="AAA_31"/>
    <property type="match status" value="1"/>
</dbReference>
<dbReference type="InterPro" id="IPR027417">
    <property type="entry name" value="P-loop_NTPase"/>
</dbReference>
<evidence type="ECO:0000256" key="9">
    <source>
        <dbReference type="ARBA" id="ARBA00032845"/>
    </source>
</evidence>
<reference evidence="12 13" key="1">
    <citation type="submission" date="2016-10" db="EMBL/GenBank/DDBJ databases">
        <authorList>
            <person name="de Groot N.N."/>
        </authorList>
    </citation>
    <scope>NUCLEOTIDE SEQUENCE [LARGE SCALE GENOMIC DNA]</scope>
    <source>
        <strain evidence="12 13">CGMCC 1.7727</strain>
    </source>
</reference>
<protein>
    <recommendedName>
        <fullName evidence="2">Septum site-determining protein MinD</fullName>
    </recommendedName>
    <alternativeName>
        <fullName evidence="9">Cell division inhibitor MinD</fullName>
    </alternativeName>
</protein>
<evidence type="ECO:0000256" key="7">
    <source>
        <dbReference type="ARBA" id="ARBA00023306"/>
    </source>
</evidence>
<dbReference type="GO" id="GO:0000917">
    <property type="term" value="P:division septum assembly"/>
    <property type="evidence" value="ECO:0007669"/>
    <property type="project" value="UniProtKB-KW"/>
</dbReference>
<dbReference type="NCBIfam" id="TIGR01968">
    <property type="entry name" value="minD_bact"/>
    <property type="match status" value="1"/>
</dbReference>
<keyword evidence="13" id="KW-1185">Reference proteome</keyword>
<dbReference type="GO" id="GO:0005524">
    <property type="term" value="F:ATP binding"/>
    <property type="evidence" value="ECO:0007669"/>
    <property type="project" value="UniProtKB-KW"/>
</dbReference>
<keyword evidence="6" id="KW-0717">Septation</keyword>
<keyword evidence="7" id="KW-0131">Cell cycle</keyword>
<feature type="domain" description="AAA" evidence="11">
    <location>
        <begin position="3"/>
        <end position="146"/>
    </location>
</feature>
<dbReference type="RefSeq" id="WP_175480399.1">
    <property type="nucleotide sequence ID" value="NZ_FOGL01000008.1"/>
</dbReference>
<evidence type="ECO:0000256" key="6">
    <source>
        <dbReference type="ARBA" id="ARBA00023210"/>
    </source>
</evidence>
<dbReference type="CDD" id="cd02036">
    <property type="entry name" value="MinD"/>
    <property type="match status" value="1"/>
</dbReference>
<dbReference type="InterPro" id="IPR025669">
    <property type="entry name" value="AAA_dom"/>
</dbReference>
<evidence type="ECO:0000256" key="2">
    <source>
        <dbReference type="ARBA" id="ARBA00016887"/>
    </source>
</evidence>
<evidence type="ECO:0000256" key="4">
    <source>
        <dbReference type="ARBA" id="ARBA00022741"/>
    </source>
</evidence>
<evidence type="ECO:0000313" key="12">
    <source>
        <dbReference type="EMBL" id="SER70778.1"/>
    </source>
</evidence>
<dbReference type="AlphaFoldDB" id="A0A1H9RDK6"/>
<dbReference type="GO" id="GO:0005829">
    <property type="term" value="C:cytosol"/>
    <property type="evidence" value="ECO:0007669"/>
    <property type="project" value="TreeGrafter"/>
</dbReference>
<accession>A0A1H9RDK6</accession>
<comment type="similarity">
    <text evidence="1">Belongs to the ParA family. MinD subfamily.</text>
</comment>
<dbReference type="InterPro" id="IPR010223">
    <property type="entry name" value="MinD"/>
</dbReference>
<proteinExistence type="inferred from homology"/>
<dbReference type="Gene3D" id="3.40.50.300">
    <property type="entry name" value="P-loop containing nucleotide triphosphate hydrolases"/>
    <property type="match status" value="1"/>
</dbReference>
<dbReference type="GO" id="GO:0051782">
    <property type="term" value="P:negative regulation of cell division"/>
    <property type="evidence" value="ECO:0007669"/>
    <property type="project" value="TreeGrafter"/>
</dbReference>
<evidence type="ECO:0000256" key="10">
    <source>
        <dbReference type="PIRSR" id="PIRSR003092-1"/>
    </source>
</evidence>
<name>A0A1H9RDK6_9BACI</name>
<evidence type="ECO:0000256" key="5">
    <source>
        <dbReference type="ARBA" id="ARBA00022840"/>
    </source>
</evidence>
<evidence type="ECO:0000256" key="8">
    <source>
        <dbReference type="ARBA" id="ARBA00025436"/>
    </source>
</evidence>
<comment type="function">
    <text evidence="8">ATPase required for the correct placement of the division site. Cell division inhibitors MinC and MinD act in concert to form an inhibitor capable of blocking formation of the polar Z ring septums. Rapidly oscillates between the poles of the cell to destabilize FtsZ filaments that have formed before they mature into polar Z rings.</text>
</comment>
<dbReference type="GO" id="GO:0016887">
    <property type="term" value="F:ATP hydrolysis activity"/>
    <property type="evidence" value="ECO:0007669"/>
    <property type="project" value="InterPro"/>
</dbReference>
<dbReference type="InterPro" id="IPR050625">
    <property type="entry name" value="ParA/MinD_ATPase"/>
</dbReference>
<dbReference type="Proteomes" id="UP000199687">
    <property type="component" value="Unassembled WGS sequence"/>
</dbReference>
<sequence>MAEIITITSGKGGVGKTTITANLGTALALLGKKVCLIDADFGLRNLDIPLGLSNRIVYDLSDYMNRRCELRHVEIKDKSLPNLSLIPSSQTDGQVQEPEQFKEIIEEIAVNFDYVLIDSPAGIESGFQNAAYAANDAIVVVTPFLSSIHDADRVIGILEDEMSFSPKVILNMTEENDKKAKSLNMISKEEIFDILQIKELGSILNDPEVIRSIERGQPVALNPQVENGLRFRHIARNMMTHQYDPYVPVKVKKKQGRIFPLQHKLKWISGRM</sequence>
<evidence type="ECO:0000259" key="11">
    <source>
        <dbReference type="Pfam" id="PF13614"/>
    </source>
</evidence>
<keyword evidence="3" id="KW-0132">Cell division</keyword>
<organism evidence="12 13">
    <name type="scientific">Gracilibacillus ureilyticus</name>
    <dbReference type="NCBI Taxonomy" id="531814"/>
    <lineage>
        <taxon>Bacteria</taxon>
        <taxon>Bacillati</taxon>
        <taxon>Bacillota</taxon>
        <taxon>Bacilli</taxon>
        <taxon>Bacillales</taxon>
        <taxon>Bacillaceae</taxon>
        <taxon>Gracilibacillus</taxon>
    </lineage>
</organism>
<evidence type="ECO:0000256" key="3">
    <source>
        <dbReference type="ARBA" id="ARBA00022618"/>
    </source>
</evidence>
<keyword evidence="5 10" id="KW-0067">ATP-binding</keyword>
<dbReference type="PIRSF" id="PIRSF003092">
    <property type="entry name" value="MinD"/>
    <property type="match status" value="1"/>
</dbReference>
<dbReference type="InterPro" id="IPR025501">
    <property type="entry name" value="MinD_FleN"/>
</dbReference>
<feature type="binding site" evidence="10">
    <location>
        <begin position="11"/>
        <end position="18"/>
    </location>
    <ligand>
        <name>ATP</name>
        <dbReference type="ChEBI" id="CHEBI:30616"/>
    </ligand>
</feature>
<dbReference type="GO" id="GO:0009898">
    <property type="term" value="C:cytoplasmic side of plasma membrane"/>
    <property type="evidence" value="ECO:0007669"/>
    <property type="project" value="TreeGrafter"/>
</dbReference>